<dbReference type="RefSeq" id="WP_064884557.1">
    <property type="nucleotide sequence ID" value="NZ_LZSX01000088.1"/>
</dbReference>
<dbReference type="Proteomes" id="UP000091914">
    <property type="component" value="Unassembled WGS sequence"/>
</dbReference>
<dbReference type="EMBL" id="LZSX01000088">
    <property type="protein sequence ID" value="OBB80325.1"/>
    <property type="molecule type" value="Genomic_DNA"/>
</dbReference>
<evidence type="ECO:0000256" key="1">
    <source>
        <dbReference type="SAM" id="Phobius"/>
    </source>
</evidence>
<comment type="caution">
    <text evidence="2">The sequence shown here is derived from an EMBL/GenBank/DDBJ whole genome shotgun (WGS) entry which is preliminary data.</text>
</comment>
<gene>
    <name evidence="2" type="ORF">A5760_19765</name>
</gene>
<organism evidence="2 3">
    <name type="scientific">Mycobacterium colombiense</name>
    <dbReference type="NCBI Taxonomy" id="339268"/>
    <lineage>
        <taxon>Bacteria</taxon>
        <taxon>Bacillati</taxon>
        <taxon>Actinomycetota</taxon>
        <taxon>Actinomycetes</taxon>
        <taxon>Mycobacteriales</taxon>
        <taxon>Mycobacteriaceae</taxon>
        <taxon>Mycobacterium</taxon>
        <taxon>Mycobacterium avium complex (MAC)</taxon>
    </lineage>
</organism>
<dbReference type="AlphaFoldDB" id="A0A1A0VAP4"/>
<keyword evidence="1" id="KW-1133">Transmembrane helix</keyword>
<name>A0A1A0VAP4_9MYCO</name>
<keyword evidence="1" id="KW-0472">Membrane</keyword>
<feature type="transmembrane region" description="Helical" evidence="1">
    <location>
        <begin position="30"/>
        <end position="56"/>
    </location>
</feature>
<evidence type="ECO:0000313" key="3">
    <source>
        <dbReference type="Proteomes" id="UP000091914"/>
    </source>
</evidence>
<dbReference type="OrthoDB" id="3831210at2"/>
<accession>A0A1A0VAP4</accession>
<keyword evidence="1" id="KW-0812">Transmembrane</keyword>
<proteinExistence type="predicted"/>
<reference evidence="2 3" key="1">
    <citation type="submission" date="2016-06" db="EMBL/GenBank/DDBJ databases">
        <authorList>
            <person name="Kjaerup R.B."/>
            <person name="Dalgaard T.S."/>
            <person name="Juul-Madsen H.R."/>
        </authorList>
    </citation>
    <scope>NUCLEOTIDE SEQUENCE [LARGE SCALE GENOMIC DNA]</scope>
    <source>
        <strain evidence="2 3">852002-51834_SCH5396731</strain>
    </source>
</reference>
<protein>
    <submittedName>
        <fullName evidence="2">Uncharacterized protein</fullName>
    </submittedName>
</protein>
<evidence type="ECO:0000313" key="2">
    <source>
        <dbReference type="EMBL" id="OBB80325.1"/>
    </source>
</evidence>
<sequence length="78" mass="8372">MNDARVQRTHSVSPPSPWNVSLTLPALEHLAFYAGIGAMAVLGMMEWPVVAALVVGHTLVKAQHNKILQSLGEALEEA</sequence>